<protein>
    <submittedName>
        <fullName evidence="1">Uncharacterized protein</fullName>
    </submittedName>
</protein>
<sequence length="63" mass="6678">MFIDIAPGCIVIHDAGSILGHSDDLQVSPERARQIAAELDAKGEHTVAAEGLRRAADQAEGKR</sequence>
<keyword evidence="1" id="KW-0614">Plasmid</keyword>
<dbReference type="RefSeq" id="WP_155921995.1">
    <property type="nucleotide sequence ID" value="NZ_MF600313.1"/>
</dbReference>
<evidence type="ECO:0000313" key="1">
    <source>
        <dbReference type="EMBL" id="AVN58563.1"/>
    </source>
</evidence>
<gene>
    <name evidence="1" type="ORF">B5P44_p00268</name>
</gene>
<name>A0A343VRN9_9MYCO</name>
<accession>A0A343VRN9</accession>
<reference evidence="1" key="1">
    <citation type="journal article" date="2018" name="Front. Microbiol.">
        <title>Beyond the Limits: tRNA Array Units in Mycobacterium Genomes.</title>
        <authorList>
            <person name="Morgado S.M."/>
            <person name="Vicente A.C."/>
        </authorList>
    </citation>
    <scope>NUCLEOTIDE SEQUENCE</scope>
    <source>
        <strain evidence="1">CBMA 213</strain>
        <plasmid evidence="1">pCBMA213_1</plasmid>
    </source>
</reference>
<proteinExistence type="predicted"/>
<dbReference type="EMBL" id="MF600313">
    <property type="protein sequence ID" value="AVN58563.1"/>
    <property type="molecule type" value="Genomic_DNA"/>
</dbReference>
<dbReference type="AlphaFoldDB" id="A0A343VRN9"/>
<geneLocation type="plasmid" evidence="1">
    <name>pCBMA213_1</name>
</geneLocation>
<organism evidence="1">
    <name type="scientific">Mycolicibacterium sp. CBMA 213</name>
    <dbReference type="NCBI Taxonomy" id="1968788"/>
    <lineage>
        <taxon>Bacteria</taxon>
        <taxon>Bacillati</taxon>
        <taxon>Actinomycetota</taxon>
        <taxon>Actinomycetes</taxon>
        <taxon>Mycobacteriales</taxon>
        <taxon>Mycobacteriaceae</taxon>
        <taxon>Mycolicibacterium</taxon>
    </lineage>
</organism>